<keyword evidence="2" id="KW-1185">Reference proteome</keyword>
<evidence type="ECO:0000313" key="1">
    <source>
        <dbReference type="EMBL" id="KAK9975194.1"/>
    </source>
</evidence>
<name>A0AAW2AR17_CULAL</name>
<dbReference type="AlphaFoldDB" id="A0AAW2AR17"/>
<proteinExistence type="predicted"/>
<comment type="caution">
    <text evidence="1">The sequence shown here is derived from an EMBL/GenBank/DDBJ whole genome shotgun (WGS) entry which is preliminary data.</text>
</comment>
<dbReference type="EMBL" id="JAWDJR010000005">
    <property type="protein sequence ID" value="KAK9975194.1"/>
    <property type="molecule type" value="Genomic_DNA"/>
</dbReference>
<evidence type="ECO:0000313" key="2">
    <source>
        <dbReference type="Proteomes" id="UP001479290"/>
    </source>
</evidence>
<gene>
    <name evidence="1" type="ORF">ABG768_023248</name>
</gene>
<sequence>MIIEAIRSAILTEKSGKCVCIESKRKPSSSAGCQLVLDNHQGDSPKVMVYDISCSTSRNYMAFCFEHQGEAVFPVADGTKVNFEVVKKSSITQFMEDTFKEKFLFQWGKSGINDWRSLKSVAEPNMFLCVEKEKGKGKEKVTINSVEEPSFQIKTVETLFLRTQNSSGSAEARTRTLRNRCTTSKDLQASGIPSEFKYARIQCNWSPGSAKTRARYSTLINQRAAPKGKPRKNKMSMKI</sequence>
<dbReference type="Proteomes" id="UP001479290">
    <property type="component" value="Unassembled WGS sequence"/>
</dbReference>
<organism evidence="1 2">
    <name type="scientific">Culter alburnus</name>
    <name type="common">Topmouth culter</name>
    <dbReference type="NCBI Taxonomy" id="194366"/>
    <lineage>
        <taxon>Eukaryota</taxon>
        <taxon>Metazoa</taxon>
        <taxon>Chordata</taxon>
        <taxon>Craniata</taxon>
        <taxon>Vertebrata</taxon>
        <taxon>Euteleostomi</taxon>
        <taxon>Actinopterygii</taxon>
        <taxon>Neopterygii</taxon>
        <taxon>Teleostei</taxon>
        <taxon>Ostariophysi</taxon>
        <taxon>Cypriniformes</taxon>
        <taxon>Xenocyprididae</taxon>
        <taxon>Xenocypridinae</taxon>
        <taxon>Culter</taxon>
    </lineage>
</organism>
<accession>A0AAW2AR17</accession>
<protein>
    <submittedName>
        <fullName evidence="1">Uncharacterized protein</fullName>
    </submittedName>
</protein>
<reference evidence="1 2" key="1">
    <citation type="submission" date="2024-05" db="EMBL/GenBank/DDBJ databases">
        <title>A high-quality chromosomal-level genome assembly of Topmouth culter (Culter alburnus).</title>
        <authorList>
            <person name="Zhao H."/>
        </authorList>
    </citation>
    <scope>NUCLEOTIDE SEQUENCE [LARGE SCALE GENOMIC DNA]</scope>
    <source>
        <strain evidence="1">CATC2023</strain>
        <tissue evidence="1">Muscle</tissue>
    </source>
</reference>